<evidence type="ECO:0000256" key="1">
    <source>
        <dbReference type="ARBA" id="ARBA00001974"/>
    </source>
</evidence>
<keyword evidence="2" id="KW-0285">Flavoprotein</keyword>
<evidence type="ECO:0000313" key="6">
    <source>
        <dbReference type="EMBL" id="CAK9155161.1"/>
    </source>
</evidence>
<keyword evidence="3" id="KW-0274">FAD</keyword>
<comment type="caution">
    <text evidence="6">The sequence shown here is derived from an EMBL/GenBank/DDBJ whole genome shotgun (WGS) entry which is preliminary data.</text>
</comment>
<dbReference type="PANTHER" id="PTHR48467:SF1">
    <property type="entry name" value="GLUTAMATE SYNTHASE 1 [NADH], CHLOROPLASTIC-LIKE"/>
    <property type="match status" value="1"/>
</dbReference>
<keyword evidence="4" id="KW-0521">NADP</keyword>
<organism evidence="6 7">
    <name type="scientific">Ilex paraguariensis</name>
    <name type="common">yerba mate</name>
    <dbReference type="NCBI Taxonomy" id="185542"/>
    <lineage>
        <taxon>Eukaryota</taxon>
        <taxon>Viridiplantae</taxon>
        <taxon>Streptophyta</taxon>
        <taxon>Embryophyta</taxon>
        <taxon>Tracheophyta</taxon>
        <taxon>Spermatophyta</taxon>
        <taxon>Magnoliopsida</taxon>
        <taxon>eudicotyledons</taxon>
        <taxon>Gunneridae</taxon>
        <taxon>Pentapetalae</taxon>
        <taxon>asterids</taxon>
        <taxon>campanulids</taxon>
        <taxon>Aquifoliales</taxon>
        <taxon>Aquifoliaceae</taxon>
        <taxon>Ilex</taxon>
    </lineage>
</organism>
<dbReference type="EMBL" id="CAUOFW020002647">
    <property type="protein sequence ID" value="CAK9155161.1"/>
    <property type="molecule type" value="Genomic_DNA"/>
</dbReference>
<dbReference type="InterPro" id="IPR055275">
    <property type="entry name" value="Ferredox_Rdtase"/>
</dbReference>
<evidence type="ECO:0000256" key="3">
    <source>
        <dbReference type="ARBA" id="ARBA00022827"/>
    </source>
</evidence>
<evidence type="ECO:0000313" key="7">
    <source>
        <dbReference type="Proteomes" id="UP001642360"/>
    </source>
</evidence>
<evidence type="ECO:0000256" key="4">
    <source>
        <dbReference type="ARBA" id="ARBA00022857"/>
    </source>
</evidence>
<gene>
    <name evidence="6" type="ORF">ILEXP_LOCUS23552</name>
</gene>
<dbReference type="AlphaFoldDB" id="A0ABC8SD83"/>
<evidence type="ECO:0000256" key="2">
    <source>
        <dbReference type="ARBA" id="ARBA00022630"/>
    </source>
</evidence>
<dbReference type="PANTHER" id="PTHR48467">
    <property type="entry name" value="GLUTAMATE SYNTHASE 1 [NADH], CHLOROPLASTIC-LIKE"/>
    <property type="match status" value="1"/>
</dbReference>
<accession>A0ABC8SD83</accession>
<reference evidence="6 7" key="1">
    <citation type="submission" date="2024-02" db="EMBL/GenBank/DDBJ databases">
        <authorList>
            <person name="Vignale AGUSTIN F."/>
            <person name="Sosa J E."/>
            <person name="Modenutti C."/>
        </authorList>
    </citation>
    <scope>NUCLEOTIDE SEQUENCE [LARGE SCALE GENOMIC DNA]</scope>
</reference>
<sequence>MADFPGIVPNVKGRRGPTGIIATNLYYAKETVSGCLQFHIISVASISEDLEKGVLTSTSTSSKPGREGLLQLLDSRNVRVVPFSDWEKIDTEEKRLGRLRNKQREKLTTCEELQEVAMK</sequence>
<keyword evidence="5" id="KW-0560">Oxidoreductase</keyword>
<dbReference type="Gene3D" id="3.40.50.720">
    <property type="entry name" value="NAD(P)-binding Rossmann-like Domain"/>
    <property type="match status" value="1"/>
</dbReference>
<dbReference type="Proteomes" id="UP001642360">
    <property type="component" value="Unassembled WGS sequence"/>
</dbReference>
<proteinExistence type="predicted"/>
<dbReference type="GO" id="GO:0016491">
    <property type="term" value="F:oxidoreductase activity"/>
    <property type="evidence" value="ECO:0007669"/>
    <property type="project" value="UniProtKB-KW"/>
</dbReference>
<keyword evidence="7" id="KW-1185">Reference proteome</keyword>
<evidence type="ECO:0000256" key="5">
    <source>
        <dbReference type="ARBA" id="ARBA00023002"/>
    </source>
</evidence>
<comment type="cofactor">
    <cofactor evidence="1">
        <name>FAD</name>
        <dbReference type="ChEBI" id="CHEBI:57692"/>
    </cofactor>
</comment>
<name>A0ABC8SD83_9AQUA</name>
<protein>
    <submittedName>
        <fullName evidence="6">Uncharacterized protein</fullName>
    </submittedName>
</protein>